<evidence type="ECO:0000259" key="1">
    <source>
        <dbReference type="PROSITE" id="PS50943"/>
    </source>
</evidence>
<proteinExistence type="predicted"/>
<dbReference type="Gene3D" id="1.10.260.40">
    <property type="entry name" value="lambda repressor-like DNA-binding domains"/>
    <property type="match status" value="1"/>
</dbReference>
<evidence type="ECO:0000313" key="2">
    <source>
        <dbReference type="EMBL" id="XAH75861.1"/>
    </source>
</evidence>
<dbReference type="CDD" id="cd00093">
    <property type="entry name" value="HTH_XRE"/>
    <property type="match status" value="1"/>
</dbReference>
<dbReference type="InterPro" id="IPR001387">
    <property type="entry name" value="Cro/C1-type_HTH"/>
</dbReference>
<protein>
    <submittedName>
        <fullName evidence="2">Helix-turn-helix transcriptional regulator</fullName>
    </submittedName>
</protein>
<sequence length="71" mass="8117">MLKSRLKVLLAENETNQRQAANKLGIREATLNAIANNKIKQIPVDVICKLCKEFNCNIGDIWTYIEDNEEL</sequence>
<evidence type="ECO:0000313" key="3">
    <source>
        <dbReference type="Proteomes" id="UP001451571"/>
    </source>
</evidence>
<accession>A0ABZ3F035</accession>
<reference evidence="2 3" key="1">
    <citation type="submission" date="2024-02" db="EMBL/GenBank/DDBJ databases">
        <title>Bacterial strain from lacustrine sediment.</title>
        <authorList>
            <person name="Petit C."/>
            <person name="Fadhlaoui K."/>
        </authorList>
    </citation>
    <scope>NUCLEOTIDE SEQUENCE [LARGE SCALE GENOMIC DNA]</scope>
    <source>
        <strain evidence="2 3">IPX-CK</strain>
    </source>
</reference>
<dbReference type="Proteomes" id="UP001451571">
    <property type="component" value="Chromosome"/>
</dbReference>
<keyword evidence="3" id="KW-1185">Reference proteome</keyword>
<dbReference type="SUPFAM" id="SSF47413">
    <property type="entry name" value="lambda repressor-like DNA-binding domains"/>
    <property type="match status" value="1"/>
</dbReference>
<dbReference type="EMBL" id="CP146256">
    <property type="protein sequence ID" value="XAH75861.1"/>
    <property type="molecule type" value="Genomic_DNA"/>
</dbReference>
<dbReference type="InterPro" id="IPR010982">
    <property type="entry name" value="Lambda_DNA-bd_dom_sf"/>
</dbReference>
<dbReference type="RefSeq" id="WP_342759437.1">
    <property type="nucleotide sequence ID" value="NZ_CP146256.1"/>
</dbReference>
<feature type="domain" description="HTH cro/C1-type" evidence="1">
    <location>
        <begin position="6"/>
        <end position="61"/>
    </location>
</feature>
<name>A0ABZ3F035_9FIRM</name>
<dbReference type="PROSITE" id="PS50943">
    <property type="entry name" value="HTH_CROC1"/>
    <property type="match status" value="1"/>
</dbReference>
<gene>
    <name evidence="2" type="ORF">V6984_08940</name>
</gene>
<dbReference type="SMART" id="SM00530">
    <property type="entry name" value="HTH_XRE"/>
    <property type="match status" value="1"/>
</dbReference>
<organism evidence="2 3">
    <name type="scientific">Kineothrix sedimenti</name>
    <dbReference type="NCBI Taxonomy" id="3123317"/>
    <lineage>
        <taxon>Bacteria</taxon>
        <taxon>Bacillati</taxon>
        <taxon>Bacillota</taxon>
        <taxon>Clostridia</taxon>
        <taxon>Lachnospirales</taxon>
        <taxon>Lachnospiraceae</taxon>
        <taxon>Kineothrix</taxon>
    </lineage>
</organism>
<dbReference type="Pfam" id="PF13443">
    <property type="entry name" value="HTH_26"/>
    <property type="match status" value="1"/>
</dbReference>